<evidence type="ECO:0000313" key="2">
    <source>
        <dbReference type="EMBL" id="MBW0460357.1"/>
    </source>
</evidence>
<comment type="caution">
    <text evidence="2">The sequence shown here is derived from an EMBL/GenBank/DDBJ whole genome shotgun (WGS) entry which is preliminary data.</text>
</comment>
<reference evidence="2" key="1">
    <citation type="submission" date="2021-03" db="EMBL/GenBank/DDBJ databases">
        <title>Draft genome sequence of rust myrtle Austropuccinia psidii MF-1, a brazilian biotype.</title>
        <authorList>
            <person name="Quecine M.C."/>
            <person name="Pachon D.M.R."/>
            <person name="Bonatelli M.L."/>
            <person name="Correr F.H."/>
            <person name="Franceschini L.M."/>
            <person name="Leite T.F."/>
            <person name="Margarido G.R.A."/>
            <person name="Almeida C.A."/>
            <person name="Ferrarezi J.A."/>
            <person name="Labate C.A."/>
        </authorList>
    </citation>
    <scope>NUCLEOTIDE SEQUENCE</scope>
    <source>
        <strain evidence="2">MF-1</strain>
    </source>
</reference>
<feature type="compositionally biased region" description="Polar residues" evidence="1">
    <location>
        <begin position="96"/>
        <end position="124"/>
    </location>
</feature>
<organism evidence="2 3">
    <name type="scientific">Austropuccinia psidii MF-1</name>
    <dbReference type="NCBI Taxonomy" id="1389203"/>
    <lineage>
        <taxon>Eukaryota</taxon>
        <taxon>Fungi</taxon>
        <taxon>Dikarya</taxon>
        <taxon>Basidiomycota</taxon>
        <taxon>Pucciniomycotina</taxon>
        <taxon>Pucciniomycetes</taxon>
        <taxon>Pucciniales</taxon>
        <taxon>Sphaerophragmiaceae</taxon>
        <taxon>Austropuccinia</taxon>
    </lineage>
</organism>
<dbReference type="EMBL" id="AVOT02000006">
    <property type="protein sequence ID" value="MBW0460357.1"/>
    <property type="molecule type" value="Genomic_DNA"/>
</dbReference>
<protein>
    <submittedName>
        <fullName evidence="2">Uncharacterized protein</fullName>
    </submittedName>
</protein>
<sequence length="438" mass="48851">MLPARLISNLRRAIQKKSSFISFPSALSRSSERDVLKNADESAFSNDLQIKRMVIHEQPLISNHEASFIKEVGYSSRKARGLGQLPTGLGVYPHTPASSGRNGSPNSSLKMTSPSGYSTPTNKGHQGRYHGQKITHITADQARGYYAHPEAPAPLSDVSAHQFYRVQGNSRSDYSLPLATKGFDVKINRVKDDCFTQKDVPNRPLLNASRPAQGTGFRNCASCETLKQLPLKRRPILKNTAHLYQVRDRADFSSKEPNFLDYHKNYQCGLAMFESGDALEFLPCPSRQNDDSNIPFDCQEPSLSSLALVDLNTCDSPTLGYYPHIPTRVAPTPLKIQEVKKYRGVFHNNPPKHALSTPIYSMVDNKTPKQKQTPPDPVLKALEELKKFSTENLFKYVQDELRSLKSPVESGIDFLKLTDSPESNFHICFPENTVGVAC</sequence>
<dbReference type="AlphaFoldDB" id="A0A9Q3B807"/>
<feature type="region of interest" description="Disordered" evidence="1">
    <location>
        <begin position="91"/>
        <end position="128"/>
    </location>
</feature>
<dbReference type="Proteomes" id="UP000765509">
    <property type="component" value="Unassembled WGS sequence"/>
</dbReference>
<evidence type="ECO:0000313" key="3">
    <source>
        <dbReference type="Proteomes" id="UP000765509"/>
    </source>
</evidence>
<name>A0A9Q3B807_9BASI</name>
<proteinExistence type="predicted"/>
<accession>A0A9Q3B807</accession>
<evidence type="ECO:0000256" key="1">
    <source>
        <dbReference type="SAM" id="MobiDB-lite"/>
    </source>
</evidence>
<gene>
    <name evidence="2" type="ORF">O181_000072</name>
</gene>
<keyword evidence="3" id="KW-1185">Reference proteome</keyword>